<dbReference type="Proteomes" id="UP000492821">
    <property type="component" value="Unassembled WGS sequence"/>
</dbReference>
<dbReference type="InterPro" id="IPR044156">
    <property type="entry name" value="Galectin-like"/>
</dbReference>
<keyword evidence="5" id="KW-1185">Reference proteome</keyword>
<keyword evidence="3" id="KW-0732">Signal</keyword>
<dbReference type="SUPFAM" id="SSF49899">
    <property type="entry name" value="Concanavalin A-like lectins/glucanases"/>
    <property type="match status" value="1"/>
</dbReference>
<dbReference type="PANTHER" id="PTHR11346:SF176">
    <property type="entry name" value="32 KDA BETA-GALACTOSIDE-BINDING LECTIN LEC-3"/>
    <property type="match status" value="1"/>
</dbReference>
<protein>
    <recommendedName>
        <fullName evidence="2">Galectin</fullName>
    </recommendedName>
</protein>
<dbReference type="AlphaFoldDB" id="A0A7E4W3H1"/>
<accession>A0A7E4W3H1</accession>
<evidence type="ECO:0000256" key="2">
    <source>
        <dbReference type="RuleBase" id="RU102079"/>
    </source>
</evidence>
<dbReference type="Pfam" id="PF00337">
    <property type="entry name" value="Gal-bind_lectin"/>
    <property type="match status" value="1"/>
</dbReference>
<sequence>MNKFIVPILVVTVLQFTQFLSVAGGDNEIPLIKAHACSGAAYTYGYHGFSYYDDEFIPYLPQKTWLASHNFYAYIYRLREQFTIGQTLYVRGLIPNNTEWISINLLAKTPIWKLNTGATILNMGIFIKSGHVMFDRIIDGKWDPEVTTNTSLRYDEEFDVTIRAFYNRLEVRVNGKKIHDYKPKHPLEIVDTVNVHGNAFITDFRIGGRSFNNVKKVDFPGGHWKRNERLVITGVPKKETVSINLLHTNGTYSIYHKSSAEMQDAEVTLNMANMAHGIVIYVNREYSSTIAHGIDNPEYDYKAVSFTDFEIHDLEICTNLRI</sequence>
<dbReference type="Gene3D" id="2.60.120.200">
    <property type="match status" value="1"/>
</dbReference>
<dbReference type="PROSITE" id="PS51304">
    <property type="entry name" value="GALECTIN"/>
    <property type="match status" value="1"/>
</dbReference>
<dbReference type="SMART" id="SM00908">
    <property type="entry name" value="Gal-bind_lectin"/>
    <property type="match status" value="1"/>
</dbReference>
<dbReference type="SMART" id="SM00276">
    <property type="entry name" value="GLECT"/>
    <property type="match status" value="1"/>
</dbReference>
<evidence type="ECO:0000259" key="4">
    <source>
        <dbReference type="PROSITE" id="PS51304"/>
    </source>
</evidence>
<proteinExistence type="predicted"/>
<reference evidence="5" key="1">
    <citation type="journal article" date="2013" name="Genetics">
        <title>The draft genome and transcriptome of Panagrellus redivivus are shaped by the harsh demands of a free-living lifestyle.</title>
        <authorList>
            <person name="Srinivasan J."/>
            <person name="Dillman A.R."/>
            <person name="Macchietto M.G."/>
            <person name="Heikkinen L."/>
            <person name="Lakso M."/>
            <person name="Fracchia K.M."/>
            <person name="Antoshechkin I."/>
            <person name="Mortazavi A."/>
            <person name="Wong G."/>
            <person name="Sternberg P.W."/>
        </authorList>
    </citation>
    <scope>NUCLEOTIDE SEQUENCE [LARGE SCALE GENOMIC DNA]</scope>
    <source>
        <strain evidence="5">MT8872</strain>
    </source>
</reference>
<reference evidence="6" key="2">
    <citation type="submission" date="2020-10" db="UniProtKB">
        <authorList>
            <consortium name="WormBaseParasite"/>
        </authorList>
    </citation>
    <scope>IDENTIFICATION</scope>
</reference>
<evidence type="ECO:0000313" key="5">
    <source>
        <dbReference type="Proteomes" id="UP000492821"/>
    </source>
</evidence>
<evidence type="ECO:0000256" key="1">
    <source>
        <dbReference type="ARBA" id="ARBA00022734"/>
    </source>
</evidence>
<dbReference type="WBParaSite" id="Pan_g7044.t1">
    <property type="protein sequence ID" value="Pan_g7044.t1"/>
    <property type="gene ID" value="Pan_g7044"/>
</dbReference>
<dbReference type="GO" id="GO:0030246">
    <property type="term" value="F:carbohydrate binding"/>
    <property type="evidence" value="ECO:0007669"/>
    <property type="project" value="UniProtKB-UniRule"/>
</dbReference>
<organism evidence="5 6">
    <name type="scientific">Panagrellus redivivus</name>
    <name type="common">Microworm</name>
    <dbReference type="NCBI Taxonomy" id="6233"/>
    <lineage>
        <taxon>Eukaryota</taxon>
        <taxon>Metazoa</taxon>
        <taxon>Ecdysozoa</taxon>
        <taxon>Nematoda</taxon>
        <taxon>Chromadorea</taxon>
        <taxon>Rhabditida</taxon>
        <taxon>Tylenchina</taxon>
        <taxon>Panagrolaimomorpha</taxon>
        <taxon>Panagrolaimoidea</taxon>
        <taxon>Panagrolaimidae</taxon>
        <taxon>Panagrellus</taxon>
    </lineage>
</organism>
<dbReference type="InterPro" id="IPR001079">
    <property type="entry name" value="Galectin_CRD"/>
</dbReference>
<dbReference type="InterPro" id="IPR013320">
    <property type="entry name" value="ConA-like_dom_sf"/>
</dbReference>
<feature type="signal peptide" evidence="3">
    <location>
        <begin position="1"/>
        <end position="25"/>
    </location>
</feature>
<keyword evidence="1 2" id="KW-0430">Lectin</keyword>
<feature type="domain" description="Galectin" evidence="4">
    <location>
        <begin position="74"/>
        <end position="207"/>
    </location>
</feature>
<evidence type="ECO:0000256" key="3">
    <source>
        <dbReference type="SAM" id="SignalP"/>
    </source>
</evidence>
<name>A0A7E4W3H1_PANRE</name>
<feature type="chain" id="PRO_5029007469" description="Galectin" evidence="3">
    <location>
        <begin position="26"/>
        <end position="322"/>
    </location>
</feature>
<dbReference type="PANTHER" id="PTHR11346">
    <property type="entry name" value="GALECTIN"/>
    <property type="match status" value="1"/>
</dbReference>
<evidence type="ECO:0000313" key="6">
    <source>
        <dbReference type="WBParaSite" id="Pan_g7044.t1"/>
    </source>
</evidence>